<comment type="caution">
    <text evidence="2">The sequence shown here is derived from an EMBL/GenBank/DDBJ whole genome shotgun (WGS) entry which is preliminary data.</text>
</comment>
<accession>A0AA88EVE9</accession>
<dbReference type="EMBL" id="QRFF01000011">
    <property type="protein sequence ID" value="KAA3498008.1"/>
    <property type="molecule type" value="Genomic_DNA"/>
</dbReference>
<evidence type="ECO:0000313" key="2">
    <source>
        <dbReference type="EMBL" id="KAA3498008.1"/>
    </source>
</evidence>
<dbReference type="SUPFAM" id="SSF50199">
    <property type="entry name" value="Staphylococcal nuclease"/>
    <property type="match status" value="1"/>
</dbReference>
<organism evidence="2 3">
    <name type="scientific">Rhizobium rhizogenes</name>
    <name type="common">Agrobacterium rhizogenes</name>
    <dbReference type="NCBI Taxonomy" id="359"/>
    <lineage>
        <taxon>Bacteria</taxon>
        <taxon>Pseudomonadati</taxon>
        <taxon>Pseudomonadota</taxon>
        <taxon>Alphaproteobacteria</taxon>
        <taxon>Hyphomicrobiales</taxon>
        <taxon>Rhizobiaceae</taxon>
        <taxon>Rhizobium/Agrobacterium group</taxon>
        <taxon>Rhizobium</taxon>
    </lineage>
</organism>
<dbReference type="InterPro" id="IPR035437">
    <property type="entry name" value="SNase_OB-fold_sf"/>
</dbReference>
<gene>
    <name evidence="2" type="ORF">DXM27_24670</name>
</gene>
<evidence type="ECO:0000313" key="3">
    <source>
        <dbReference type="Proteomes" id="UP000473658"/>
    </source>
</evidence>
<sequence length="193" mass="20887">MGPLLVWSAPVAVAPRSRRKKTSLAPAAKATANPSHRQSIAGRSSVFVAAFICALALTSQDNGSIATSLARAQDRQSATFDICAGAARINCVVDGDTFWLDGIKIRIADIDAPEISQPACAAERRAGEMARQLLLMLLNDGAFTLRAGARDEDRYGRKLRIVERDHRSLGDTLIEKGLARRWNGPERNWCSTG</sequence>
<dbReference type="Pfam" id="PF00565">
    <property type="entry name" value="SNase"/>
    <property type="match status" value="1"/>
</dbReference>
<protein>
    <submittedName>
        <fullName evidence="2">Thermonuclease family protein</fullName>
    </submittedName>
</protein>
<dbReference type="AlphaFoldDB" id="A0AA88EVE9"/>
<dbReference type="Gene3D" id="2.40.50.90">
    <property type="match status" value="1"/>
</dbReference>
<feature type="domain" description="TNase-like" evidence="1">
    <location>
        <begin position="83"/>
        <end position="180"/>
    </location>
</feature>
<reference evidence="2 3" key="1">
    <citation type="submission" date="2018-08" db="EMBL/GenBank/DDBJ databases">
        <title>Crown Gall in kiwifruit.</title>
        <authorList>
            <person name="Visnovsky S.B."/>
            <person name="Pitman A.R."/>
        </authorList>
    </citation>
    <scope>NUCLEOTIDE SEQUENCE [LARGE SCALE GENOMIC DNA]</scope>
    <source>
        <strain evidence="2 3">SBV_302_78_2</strain>
    </source>
</reference>
<proteinExistence type="predicted"/>
<evidence type="ECO:0000259" key="1">
    <source>
        <dbReference type="PROSITE" id="PS50830"/>
    </source>
</evidence>
<name>A0AA88EVE9_RHIRH</name>
<dbReference type="InterPro" id="IPR016071">
    <property type="entry name" value="Staphylococal_nuclease_OB-fold"/>
</dbReference>
<dbReference type="PROSITE" id="PS50830">
    <property type="entry name" value="TNASE_3"/>
    <property type="match status" value="1"/>
</dbReference>
<dbReference type="Proteomes" id="UP000473658">
    <property type="component" value="Unassembled WGS sequence"/>
</dbReference>